<keyword evidence="3" id="KW-1185">Reference proteome</keyword>
<feature type="compositionally biased region" description="Basic and acidic residues" evidence="1">
    <location>
        <begin position="48"/>
        <end position="66"/>
    </location>
</feature>
<protein>
    <submittedName>
        <fullName evidence="2">Uncharacterized protein</fullName>
    </submittedName>
</protein>
<name>A0AAF0E2Q7_9BASI</name>
<feature type="region of interest" description="Disordered" evidence="1">
    <location>
        <begin position="35"/>
        <end position="69"/>
    </location>
</feature>
<organism evidence="2 3">
    <name type="scientific">Malassezia obtusa</name>
    <dbReference type="NCBI Taxonomy" id="76774"/>
    <lineage>
        <taxon>Eukaryota</taxon>
        <taxon>Fungi</taxon>
        <taxon>Dikarya</taxon>
        <taxon>Basidiomycota</taxon>
        <taxon>Ustilaginomycotina</taxon>
        <taxon>Malasseziomycetes</taxon>
        <taxon>Malasseziales</taxon>
        <taxon>Malasseziaceae</taxon>
        <taxon>Malassezia</taxon>
    </lineage>
</organism>
<dbReference type="Proteomes" id="UP001214603">
    <property type="component" value="Chromosome 9"/>
</dbReference>
<dbReference type="AlphaFoldDB" id="A0AAF0E2Q7"/>
<accession>A0AAF0E2Q7</accession>
<gene>
    <name evidence="2" type="ORF">MOBT1_003250</name>
</gene>
<feature type="region of interest" description="Disordered" evidence="1">
    <location>
        <begin position="101"/>
        <end position="153"/>
    </location>
</feature>
<evidence type="ECO:0000256" key="1">
    <source>
        <dbReference type="SAM" id="MobiDB-lite"/>
    </source>
</evidence>
<dbReference type="EMBL" id="CP119942">
    <property type="protein sequence ID" value="WFD04539.1"/>
    <property type="molecule type" value="Genomic_DNA"/>
</dbReference>
<proteinExistence type="predicted"/>
<evidence type="ECO:0000313" key="2">
    <source>
        <dbReference type="EMBL" id="WFD04539.1"/>
    </source>
</evidence>
<reference evidence="2" key="1">
    <citation type="submission" date="2023-03" db="EMBL/GenBank/DDBJ databases">
        <title>Mating type loci evolution in Malassezia.</title>
        <authorList>
            <person name="Coelho M.A."/>
        </authorList>
    </citation>
    <scope>NUCLEOTIDE SEQUENCE</scope>
    <source>
        <strain evidence="2">CBS 7876</strain>
    </source>
</reference>
<evidence type="ECO:0000313" key="3">
    <source>
        <dbReference type="Proteomes" id="UP001214603"/>
    </source>
</evidence>
<sequence>MGAAKDARPVQGNVQDEDLQKFFASQNRSEAERLERLERLKYGPVPKSRLDRQREADQERHERDQIENEAAYQELLRDLETENTQRPGILGTRFVAKGGMSLADPGQAYVPPKPATAPPKRTADSAFATSETSEEPRKGRRGGLSELLAEIQR</sequence>